<name>U5DTT5_9CHRO</name>
<reference evidence="1 2" key="1">
    <citation type="submission" date="2013-05" db="EMBL/GenBank/DDBJ databases">
        <title>Draft genome sequence of Rubidibacter lacunae KORDI 51-2.</title>
        <authorList>
            <person name="Choi D.H."/>
            <person name="Noh J.H."/>
            <person name="Kwon K.-K."/>
            <person name="Lee J.-H."/>
            <person name="Ryu J.-Y."/>
        </authorList>
    </citation>
    <scope>NUCLEOTIDE SEQUENCE [LARGE SCALE GENOMIC DNA]</scope>
    <source>
        <strain evidence="1 2">KORDI 51-2</strain>
    </source>
</reference>
<evidence type="ECO:0000313" key="2">
    <source>
        <dbReference type="Proteomes" id="UP000016960"/>
    </source>
</evidence>
<gene>
    <name evidence="1" type="ORF">KR51_00001410</name>
</gene>
<accession>U5DTT5</accession>
<protein>
    <submittedName>
        <fullName evidence="1">Uncharacterized protein</fullName>
    </submittedName>
</protein>
<dbReference type="Proteomes" id="UP000016960">
    <property type="component" value="Unassembled WGS sequence"/>
</dbReference>
<dbReference type="AlphaFoldDB" id="U5DTT5"/>
<evidence type="ECO:0000313" key="1">
    <source>
        <dbReference type="EMBL" id="ERN43080.1"/>
    </source>
</evidence>
<dbReference type="EMBL" id="ASSJ01000003">
    <property type="protein sequence ID" value="ERN43080.1"/>
    <property type="molecule type" value="Genomic_DNA"/>
</dbReference>
<dbReference type="InParanoid" id="U5DTT5"/>
<keyword evidence="2" id="KW-1185">Reference proteome</keyword>
<organism evidence="1 2">
    <name type="scientific">Rubidibacter lacunae KORDI 51-2</name>
    <dbReference type="NCBI Taxonomy" id="582515"/>
    <lineage>
        <taxon>Bacteria</taxon>
        <taxon>Bacillati</taxon>
        <taxon>Cyanobacteriota</taxon>
        <taxon>Cyanophyceae</taxon>
        <taxon>Oscillatoriophycideae</taxon>
        <taxon>Chroococcales</taxon>
        <taxon>Aphanothecaceae</taxon>
        <taxon>Rubidibacter</taxon>
    </lineage>
</organism>
<comment type="caution">
    <text evidence="1">The sequence shown here is derived from an EMBL/GenBank/DDBJ whole genome shotgun (WGS) entry which is preliminary data.</text>
</comment>
<proteinExistence type="predicted"/>
<sequence>MNVESGLKRVEARHISYFRTSGTKNLVNCHYVFRRKADQGGQAQRPAKSGIVCAICPANSDTTRQYHCRMIRATRLFNGLLGFR</sequence>